<accession>A0ACC6N3Y4</accession>
<dbReference type="EMBL" id="JAYESG010000013">
    <property type="protein sequence ID" value="MEA3520088.1"/>
    <property type="molecule type" value="Genomic_DNA"/>
</dbReference>
<evidence type="ECO:0000313" key="1">
    <source>
        <dbReference type="EMBL" id="MEA3520088.1"/>
    </source>
</evidence>
<gene>
    <name evidence="1" type="ORF">U8465_23790</name>
</gene>
<evidence type="ECO:0000313" key="2">
    <source>
        <dbReference type="Proteomes" id="UP001304050"/>
    </source>
</evidence>
<name>A0ACC6N3Y4_9HYPH</name>
<dbReference type="Proteomes" id="UP001304050">
    <property type="component" value="Unassembled WGS sequence"/>
</dbReference>
<proteinExistence type="predicted"/>
<comment type="caution">
    <text evidence="1">The sequence shown here is derived from an EMBL/GenBank/DDBJ whole genome shotgun (WGS) entry which is preliminary data.</text>
</comment>
<sequence length="46" mass="5000">MTPMICMILIGKPGGDGVAISCVALARNSAIAADRLRKRLKDWRTE</sequence>
<keyword evidence="2" id="KW-1185">Reference proteome</keyword>
<reference evidence="1" key="1">
    <citation type="submission" date="2023-12" db="EMBL/GenBank/DDBJ databases">
        <title>Diversity of Rhizobium in root nodule of phaseolus vulgaris.</title>
        <authorList>
            <person name="Wang H."/>
        </authorList>
    </citation>
    <scope>NUCLEOTIDE SEQUENCE</scope>
    <source>
        <strain evidence="1">MJ31</strain>
    </source>
</reference>
<protein>
    <submittedName>
        <fullName evidence="1">Uncharacterized protein</fullName>
    </submittedName>
</protein>
<organism evidence="1 2">
    <name type="scientific">Rhizobium mulingense</name>
    <dbReference type="NCBI Taxonomy" id="3031128"/>
    <lineage>
        <taxon>Bacteria</taxon>
        <taxon>Pseudomonadati</taxon>
        <taxon>Pseudomonadota</taxon>
        <taxon>Alphaproteobacteria</taxon>
        <taxon>Hyphomicrobiales</taxon>
        <taxon>Rhizobiaceae</taxon>
        <taxon>Rhizobium/Agrobacterium group</taxon>
        <taxon>Rhizobium</taxon>
    </lineage>
</organism>